<evidence type="ECO:0000256" key="2">
    <source>
        <dbReference type="ARBA" id="ARBA00022614"/>
    </source>
</evidence>
<dbReference type="Pfam" id="PF00560">
    <property type="entry name" value="LRR_1"/>
    <property type="match status" value="2"/>
</dbReference>
<keyword evidence="9" id="KW-0325">Glycoprotein</keyword>
<dbReference type="GO" id="GO:0016020">
    <property type="term" value="C:membrane"/>
    <property type="evidence" value="ECO:0007669"/>
    <property type="project" value="UniProtKB-SubCell"/>
</dbReference>
<dbReference type="Pfam" id="PF08263">
    <property type="entry name" value="LRRNT_2"/>
    <property type="match status" value="1"/>
</dbReference>
<evidence type="ECO:0000256" key="4">
    <source>
        <dbReference type="ARBA" id="ARBA00022729"/>
    </source>
</evidence>
<name>A0A2N9IHU1_FAGSY</name>
<keyword evidence="6" id="KW-1133">Transmembrane helix</keyword>
<evidence type="ECO:0000256" key="5">
    <source>
        <dbReference type="ARBA" id="ARBA00022737"/>
    </source>
</evidence>
<comment type="subcellular location">
    <subcellularLocation>
        <location evidence="1">Membrane</location>
        <topology evidence="1">Single-pass type I membrane protein</topology>
    </subcellularLocation>
</comment>
<organism evidence="12">
    <name type="scientific">Fagus sylvatica</name>
    <name type="common">Beechnut</name>
    <dbReference type="NCBI Taxonomy" id="28930"/>
    <lineage>
        <taxon>Eukaryota</taxon>
        <taxon>Viridiplantae</taxon>
        <taxon>Streptophyta</taxon>
        <taxon>Embryophyta</taxon>
        <taxon>Tracheophyta</taxon>
        <taxon>Spermatophyta</taxon>
        <taxon>Magnoliopsida</taxon>
        <taxon>eudicotyledons</taxon>
        <taxon>Gunneridae</taxon>
        <taxon>Pentapetalae</taxon>
        <taxon>rosids</taxon>
        <taxon>fabids</taxon>
        <taxon>Fagales</taxon>
        <taxon>Fagaceae</taxon>
        <taxon>Fagus</taxon>
    </lineage>
</organism>
<evidence type="ECO:0000256" key="8">
    <source>
        <dbReference type="ARBA" id="ARBA00023170"/>
    </source>
</evidence>
<dbReference type="InterPro" id="IPR032675">
    <property type="entry name" value="LRR_dom_sf"/>
</dbReference>
<dbReference type="InterPro" id="IPR013210">
    <property type="entry name" value="LRR_N_plant-typ"/>
</dbReference>
<evidence type="ECO:0000256" key="10">
    <source>
        <dbReference type="SAM" id="SignalP"/>
    </source>
</evidence>
<evidence type="ECO:0000256" key="6">
    <source>
        <dbReference type="ARBA" id="ARBA00022989"/>
    </source>
</evidence>
<dbReference type="SUPFAM" id="SSF52058">
    <property type="entry name" value="L domain-like"/>
    <property type="match status" value="1"/>
</dbReference>
<dbReference type="Pfam" id="PF13516">
    <property type="entry name" value="LRR_6"/>
    <property type="match status" value="1"/>
</dbReference>
<accession>A0A2N9IHU1</accession>
<dbReference type="PANTHER" id="PTHR48063:SF101">
    <property type="entry name" value="LRR RECEPTOR-LIKE SERINE_THREONINE-PROTEIN KINASE FLS2"/>
    <property type="match status" value="1"/>
</dbReference>
<keyword evidence="8" id="KW-0675">Receptor</keyword>
<feature type="signal peptide" evidence="10">
    <location>
        <begin position="1"/>
        <end position="26"/>
    </location>
</feature>
<dbReference type="PANTHER" id="PTHR48063">
    <property type="entry name" value="LRR RECEPTOR-LIKE KINASE"/>
    <property type="match status" value="1"/>
</dbReference>
<keyword evidence="7" id="KW-0472">Membrane</keyword>
<proteinExistence type="predicted"/>
<evidence type="ECO:0000259" key="11">
    <source>
        <dbReference type="Pfam" id="PF08263"/>
    </source>
</evidence>
<reference evidence="12" key="1">
    <citation type="submission" date="2018-02" db="EMBL/GenBank/DDBJ databases">
        <authorList>
            <person name="Cohen D.B."/>
            <person name="Kent A.D."/>
        </authorList>
    </citation>
    <scope>NUCLEOTIDE SEQUENCE</scope>
</reference>
<sequence length="395" mass="43736">MGGRSLKLLYLYAFLTLLVFLRPAIGFISGVGDANNIRCLEGERQALLEFKKGLVDDYGKLSSWGSEDEKKNCCNWKGVHCSNQTGHVLGLDLNGDLNHEIQLLRGTISPSLLKLPYLTYLDLSCNDFNQSHIPEFIGSLNNLKHLDLSWANLSGPIPHQLGNLSGLQYLYLGVNDLKIIDNNLEWLSHLSSIEHLDLSDTNLSVANGWLNVVSHLPKLSELSLTRCDLPPVTPSSLPHVNFSKYLTKLDLSANHLTSSIFPWLFNYSTSLVDLDLSDNQLRGSILDAFGNMNSLKFLLLDDNQLEGGVPKFFGNMCTLYSLSLGGNKLSGQLVEVIHNLSGCVQHSLWMLNLDGNQMRGPVPKSIGNLYELRGLEVSSNLLEALIGCPLFNWIS</sequence>
<evidence type="ECO:0000256" key="1">
    <source>
        <dbReference type="ARBA" id="ARBA00004479"/>
    </source>
</evidence>
<feature type="domain" description="Leucine-rich repeat-containing N-terminal plant-type" evidence="11">
    <location>
        <begin position="42"/>
        <end position="82"/>
    </location>
</feature>
<evidence type="ECO:0000256" key="3">
    <source>
        <dbReference type="ARBA" id="ARBA00022692"/>
    </source>
</evidence>
<keyword evidence="2" id="KW-0433">Leucine-rich repeat</keyword>
<evidence type="ECO:0000313" key="12">
    <source>
        <dbReference type="EMBL" id="SPD23875.1"/>
    </source>
</evidence>
<protein>
    <recommendedName>
        <fullName evidence="11">Leucine-rich repeat-containing N-terminal plant-type domain-containing protein</fullName>
    </recommendedName>
</protein>
<evidence type="ECO:0000256" key="7">
    <source>
        <dbReference type="ARBA" id="ARBA00023136"/>
    </source>
</evidence>
<keyword evidence="5" id="KW-0677">Repeat</keyword>
<gene>
    <name evidence="12" type="ORF">FSB_LOCUS51757</name>
</gene>
<keyword evidence="3" id="KW-0812">Transmembrane</keyword>
<keyword evidence="4 10" id="KW-0732">Signal</keyword>
<dbReference type="InterPro" id="IPR046956">
    <property type="entry name" value="RLP23-like"/>
</dbReference>
<feature type="chain" id="PRO_5014660390" description="Leucine-rich repeat-containing N-terminal plant-type domain-containing protein" evidence="10">
    <location>
        <begin position="27"/>
        <end position="395"/>
    </location>
</feature>
<dbReference type="FunFam" id="3.80.10.10:FF:000041">
    <property type="entry name" value="LRR receptor-like serine/threonine-protein kinase ERECTA"/>
    <property type="match status" value="1"/>
</dbReference>
<dbReference type="AlphaFoldDB" id="A0A2N9IHU1"/>
<dbReference type="EMBL" id="OIVN01005757">
    <property type="protein sequence ID" value="SPD23875.1"/>
    <property type="molecule type" value="Genomic_DNA"/>
</dbReference>
<dbReference type="Gene3D" id="3.80.10.10">
    <property type="entry name" value="Ribonuclease Inhibitor"/>
    <property type="match status" value="2"/>
</dbReference>
<dbReference type="InterPro" id="IPR001611">
    <property type="entry name" value="Leu-rich_rpt"/>
</dbReference>
<evidence type="ECO:0000256" key="9">
    <source>
        <dbReference type="ARBA" id="ARBA00023180"/>
    </source>
</evidence>
<dbReference type="Pfam" id="PF13855">
    <property type="entry name" value="LRR_8"/>
    <property type="match status" value="1"/>
</dbReference>